<dbReference type="Proteomes" id="UP000828390">
    <property type="component" value="Unassembled WGS sequence"/>
</dbReference>
<comment type="caution">
    <text evidence="2">The sequence shown here is derived from an EMBL/GenBank/DDBJ whole genome shotgun (WGS) entry which is preliminary data.</text>
</comment>
<gene>
    <name evidence="2" type="ORF">DPMN_031431</name>
</gene>
<dbReference type="AlphaFoldDB" id="A0A9D4RI18"/>
<organism evidence="2 3">
    <name type="scientific">Dreissena polymorpha</name>
    <name type="common">Zebra mussel</name>
    <name type="synonym">Mytilus polymorpha</name>
    <dbReference type="NCBI Taxonomy" id="45954"/>
    <lineage>
        <taxon>Eukaryota</taxon>
        <taxon>Metazoa</taxon>
        <taxon>Spiralia</taxon>
        <taxon>Lophotrochozoa</taxon>
        <taxon>Mollusca</taxon>
        <taxon>Bivalvia</taxon>
        <taxon>Autobranchia</taxon>
        <taxon>Heteroconchia</taxon>
        <taxon>Euheterodonta</taxon>
        <taxon>Imparidentia</taxon>
        <taxon>Neoheterodontei</taxon>
        <taxon>Myida</taxon>
        <taxon>Dreissenoidea</taxon>
        <taxon>Dreissenidae</taxon>
        <taxon>Dreissena</taxon>
    </lineage>
</organism>
<evidence type="ECO:0000256" key="1">
    <source>
        <dbReference type="SAM" id="MobiDB-lite"/>
    </source>
</evidence>
<proteinExistence type="predicted"/>
<reference evidence="2" key="2">
    <citation type="submission" date="2020-11" db="EMBL/GenBank/DDBJ databases">
        <authorList>
            <person name="McCartney M.A."/>
            <person name="Auch B."/>
            <person name="Kono T."/>
            <person name="Mallez S."/>
            <person name="Becker A."/>
            <person name="Gohl D.M."/>
            <person name="Silverstein K.A.T."/>
            <person name="Koren S."/>
            <person name="Bechman K.B."/>
            <person name="Herman A."/>
            <person name="Abrahante J.E."/>
            <person name="Garbe J."/>
        </authorList>
    </citation>
    <scope>NUCLEOTIDE SEQUENCE</scope>
    <source>
        <strain evidence="2">Duluth1</strain>
        <tissue evidence="2">Whole animal</tissue>
    </source>
</reference>
<feature type="region of interest" description="Disordered" evidence="1">
    <location>
        <begin position="31"/>
        <end position="55"/>
    </location>
</feature>
<evidence type="ECO:0000313" key="2">
    <source>
        <dbReference type="EMBL" id="KAH3868288.1"/>
    </source>
</evidence>
<feature type="compositionally biased region" description="Basic and acidic residues" evidence="1">
    <location>
        <begin position="44"/>
        <end position="55"/>
    </location>
</feature>
<keyword evidence="3" id="KW-1185">Reference proteome</keyword>
<reference evidence="2" key="1">
    <citation type="journal article" date="2019" name="bioRxiv">
        <title>The Genome of the Zebra Mussel, Dreissena polymorpha: A Resource for Invasive Species Research.</title>
        <authorList>
            <person name="McCartney M.A."/>
            <person name="Auch B."/>
            <person name="Kono T."/>
            <person name="Mallez S."/>
            <person name="Zhang Y."/>
            <person name="Obille A."/>
            <person name="Becker A."/>
            <person name="Abrahante J.E."/>
            <person name="Garbe J."/>
            <person name="Badalamenti J.P."/>
            <person name="Herman A."/>
            <person name="Mangelson H."/>
            <person name="Liachko I."/>
            <person name="Sullivan S."/>
            <person name="Sone E.D."/>
            <person name="Koren S."/>
            <person name="Silverstein K.A.T."/>
            <person name="Beckman K.B."/>
            <person name="Gohl D.M."/>
        </authorList>
    </citation>
    <scope>NUCLEOTIDE SEQUENCE</scope>
    <source>
        <strain evidence="2">Duluth1</strain>
        <tissue evidence="2">Whole animal</tissue>
    </source>
</reference>
<accession>A0A9D4RI18</accession>
<name>A0A9D4RI18_DREPO</name>
<sequence length="55" mass="5623">MPGHFANGCGAFFQQGTRSVDSSIGVYVKQDGRSMGVASGTSDATKDNTVEKAGP</sequence>
<dbReference type="EMBL" id="JAIWYP010000002">
    <property type="protein sequence ID" value="KAH3868288.1"/>
    <property type="molecule type" value="Genomic_DNA"/>
</dbReference>
<protein>
    <submittedName>
        <fullName evidence="2">Uncharacterized protein</fullName>
    </submittedName>
</protein>
<evidence type="ECO:0000313" key="3">
    <source>
        <dbReference type="Proteomes" id="UP000828390"/>
    </source>
</evidence>